<organism evidence="2 3">
    <name type="scientific">Microbispora oryzae</name>
    <dbReference type="NCBI Taxonomy" id="2806554"/>
    <lineage>
        <taxon>Bacteria</taxon>
        <taxon>Bacillati</taxon>
        <taxon>Actinomycetota</taxon>
        <taxon>Actinomycetes</taxon>
        <taxon>Streptosporangiales</taxon>
        <taxon>Streptosporangiaceae</taxon>
        <taxon>Microbispora</taxon>
    </lineage>
</organism>
<sequence length="471" mass="51456">MPATLTPEQTAAAIDARLPTCLVPPPSILIEGGDKSGKSWLCAELTASPLVGDSYWLDLGEGAGDEYGDAIKGEITYKLLRHDGTWHAIMQRAREVHTHAAAVAAAGGKPVVLTVDSGSIMWEMLKTWADVRARSSKKNRARLEADPNAEITIPPNVWGDVHQRHMEFLKMLITFEGILLITARGRETVKVDKAGSPVAGEADYKVETQRDIPFAVTAHIRMFRDDAPMIMGCRSKHLRIGPKFDKPRQVPGFTLEQFIFQGLRFDPQATARRDYVEPGRERTPEQVRDDAIEAHHAHDREKLLALLAESGHPALATTTIINETGGEERLTDLIVRLGRSLDAPPPQQVPQQRQAPQQQPRNRFARERENRAAQAVPPAPETAGSSPDEPAPAELLDRMRAALAACSTTSEPAQIAAAAALTGRQIKVLPELTRREANRIGALALRASTAENPRQALAATLAQAMKNRKAA</sequence>
<evidence type="ECO:0000256" key="1">
    <source>
        <dbReference type="SAM" id="MobiDB-lite"/>
    </source>
</evidence>
<keyword evidence="3" id="KW-1185">Reference proteome</keyword>
<reference evidence="2" key="1">
    <citation type="submission" date="2021-02" db="EMBL/GenBank/DDBJ databases">
        <title>Draft genome sequence of Microbispora sp. RL4-1S isolated from rice leaves in Thailand.</title>
        <authorList>
            <person name="Muangham S."/>
            <person name="Duangmal K."/>
        </authorList>
    </citation>
    <scope>NUCLEOTIDE SEQUENCE</scope>
    <source>
        <strain evidence="2">RL4-1S</strain>
    </source>
</reference>
<dbReference type="EMBL" id="JAFCNB010000003">
    <property type="protein sequence ID" value="MBP2703548.1"/>
    <property type="molecule type" value="Genomic_DNA"/>
</dbReference>
<dbReference type="RefSeq" id="WP_210154859.1">
    <property type="nucleotide sequence ID" value="NZ_JAFCNB010000003.1"/>
</dbReference>
<evidence type="ECO:0000313" key="2">
    <source>
        <dbReference type="EMBL" id="MBP2703548.1"/>
    </source>
</evidence>
<feature type="compositionally biased region" description="Low complexity" evidence="1">
    <location>
        <begin position="349"/>
        <end position="362"/>
    </location>
</feature>
<protein>
    <submittedName>
        <fullName evidence="2">Uncharacterized protein</fullName>
    </submittedName>
</protein>
<accession>A0A940WIR8</accession>
<evidence type="ECO:0000313" key="3">
    <source>
        <dbReference type="Proteomes" id="UP000674234"/>
    </source>
</evidence>
<comment type="caution">
    <text evidence="2">The sequence shown here is derived from an EMBL/GenBank/DDBJ whole genome shotgun (WGS) entry which is preliminary data.</text>
</comment>
<feature type="region of interest" description="Disordered" evidence="1">
    <location>
        <begin position="340"/>
        <end position="391"/>
    </location>
</feature>
<gene>
    <name evidence="2" type="ORF">JOL79_07010</name>
</gene>
<name>A0A940WIR8_9ACTN</name>
<proteinExistence type="predicted"/>
<dbReference type="Proteomes" id="UP000674234">
    <property type="component" value="Unassembled WGS sequence"/>
</dbReference>
<dbReference type="AlphaFoldDB" id="A0A940WIR8"/>